<evidence type="ECO:0000313" key="1">
    <source>
        <dbReference type="EMBL" id="NYJ19191.1"/>
    </source>
</evidence>
<dbReference type="Proteomes" id="UP000537260">
    <property type="component" value="Unassembled WGS sequence"/>
</dbReference>
<dbReference type="AlphaFoldDB" id="A0A7Z0J5I8"/>
<gene>
    <name evidence="1" type="ORF">HNR05_000982</name>
</gene>
<proteinExistence type="predicted"/>
<sequence length="133" mass="13916">MNKDWADLPGAGFKGDVPEFPLSDALTVEVELWADLWSKPQAAAWASLGLKYQVAAYVRAFLESTAAEASAGLKTAVLRMETELGISVAGMRQNGWQISDSTGASSVASAPAAASARRTTTGSWLTGVAVEKP</sequence>
<evidence type="ECO:0000313" key="2">
    <source>
        <dbReference type="Proteomes" id="UP000537260"/>
    </source>
</evidence>
<accession>A0A7Z0J5I8</accession>
<dbReference type="RefSeq" id="WP_179577991.1">
    <property type="nucleotide sequence ID" value="NZ_JACCFM010000001.1"/>
</dbReference>
<name>A0A7Z0J5I8_9MICO</name>
<protein>
    <submittedName>
        <fullName evidence="1">Uncharacterized protein</fullName>
    </submittedName>
</protein>
<keyword evidence="2" id="KW-1185">Reference proteome</keyword>
<organism evidence="1 2">
    <name type="scientific">Glaciibacter psychrotolerans</name>
    <dbReference type="NCBI Taxonomy" id="670054"/>
    <lineage>
        <taxon>Bacteria</taxon>
        <taxon>Bacillati</taxon>
        <taxon>Actinomycetota</taxon>
        <taxon>Actinomycetes</taxon>
        <taxon>Micrococcales</taxon>
        <taxon>Microbacteriaceae</taxon>
        <taxon>Glaciibacter</taxon>
    </lineage>
</organism>
<dbReference type="EMBL" id="JACCFM010000001">
    <property type="protein sequence ID" value="NYJ19191.1"/>
    <property type="molecule type" value="Genomic_DNA"/>
</dbReference>
<reference evidence="1 2" key="1">
    <citation type="submission" date="2020-07" db="EMBL/GenBank/DDBJ databases">
        <title>Sequencing the genomes of 1000 actinobacteria strains.</title>
        <authorList>
            <person name="Klenk H.-P."/>
        </authorList>
    </citation>
    <scope>NUCLEOTIDE SEQUENCE [LARGE SCALE GENOMIC DNA]</scope>
    <source>
        <strain evidence="1 2">LI1</strain>
    </source>
</reference>
<comment type="caution">
    <text evidence="1">The sequence shown here is derived from an EMBL/GenBank/DDBJ whole genome shotgun (WGS) entry which is preliminary data.</text>
</comment>